<feature type="region of interest" description="Disordered" evidence="6">
    <location>
        <begin position="300"/>
        <end position="332"/>
    </location>
</feature>
<keyword evidence="8" id="KW-0723">Serine/threonine-protein kinase</keyword>
<dbReference type="SMART" id="SM00220">
    <property type="entry name" value="S_TKc"/>
    <property type="match status" value="1"/>
</dbReference>
<dbReference type="PROSITE" id="PS00107">
    <property type="entry name" value="PROTEIN_KINASE_ATP"/>
    <property type="match status" value="1"/>
</dbReference>
<feature type="binding site" evidence="5">
    <location>
        <position position="43"/>
    </location>
    <ligand>
        <name>ATP</name>
        <dbReference type="ChEBI" id="CHEBI:30616"/>
    </ligand>
</feature>
<evidence type="ECO:0000256" key="3">
    <source>
        <dbReference type="ARBA" id="ARBA00022777"/>
    </source>
</evidence>
<evidence type="ECO:0000256" key="1">
    <source>
        <dbReference type="ARBA" id="ARBA00022679"/>
    </source>
</evidence>
<dbReference type="Pfam" id="PF00069">
    <property type="entry name" value="Pkinase"/>
    <property type="match status" value="1"/>
</dbReference>
<keyword evidence="2 5" id="KW-0547">Nucleotide-binding</keyword>
<dbReference type="Proteomes" id="UP000481583">
    <property type="component" value="Unassembled WGS sequence"/>
</dbReference>
<dbReference type="CDD" id="cd14014">
    <property type="entry name" value="STKc_PknB_like"/>
    <property type="match status" value="1"/>
</dbReference>
<dbReference type="InterPro" id="IPR000719">
    <property type="entry name" value="Prot_kinase_dom"/>
</dbReference>
<evidence type="ECO:0000313" key="9">
    <source>
        <dbReference type="Proteomes" id="UP000481583"/>
    </source>
</evidence>
<keyword evidence="4 5" id="KW-0067">ATP-binding</keyword>
<evidence type="ECO:0000256" key="5">
    <source>
        <dbReference type="PROSITE-ProRule" id="PRU10141"/>
    </source>
</evidence>
<evidence type="ECO:0000313" key="8">
    <source>
        <dbReference type="EMBL" id="NGN66052.1"/>
    </source>
</evidence>
<dbReference type="Gene3D" id="1.10.510.10">
    <property type="entry name" value="Transferase(Phosphotransferase) domain 1"/>
    <property type="match status" value="1"/>
</dbReference>
<dbReference type="GO" id="GO:0005524">
    <property type="term" value="F:ATP binding"/>
    <property type="evidence" value="ECO:0007669"/>
    <property type="project" value="UniProtKB-UniRule"/>
</dbReference>
<sequence>MQSLGPQDPQWIGDYRIVGRLGTGGMGHVYLARSEGGRTVAVKLVKPELANEPEFRQRFRQEVEAAQRVGGRWTASVLDANTDAAVPWVATSYVAGPSLSDIVDRHGPLPEDSVRTLAYGMACALLDIHGAGLIHRDLKPSNILVTIDGPRVIDFGIARALDAAAGDGTVTKTGMAVGSPAFMSPEQITGSELTPASDIFCLGSVLAYAGTGTLPFGTPTSSGVHAVMFRIAQNDPDLSGLPEEGGLRELIAGCLAKDPADRPAPEDLAAAIGPVNTGAAAPWLPAPIIAELGQHAVRLLDFDTPPGGAPQGPKRTSAQAGGAPGAQPAPANRTLIGVRQLEPEEEYAYEPAPPPAPGARGRRGRALGIAAVAALVLIGAGAAGAAMLGDSSGGGDGDKQTEGSDVPKEYLGTWVGDVLRDGEQNGSYRRFVISPGKKGEVVANSITMGKTAECKSDGKLVAANGELALDTKVVGSAPEGSCTALGRHTLKPGADGTLEWSAAGRSATLHKVEEGQEKLPDAMLGDWQQPFGGGLQYMNISEKPIGGRAITLTSDIAGNHCEAKADLIAAGDKVLIGPTVVTDAEVATACKPGPPSMLRMEGDKLIREWLNGVTAPRTYTRS</sequence>
<dbReference type="PROSITE" id="PS50011">
    <property type="entry name" value="PROTEIN_KINASE_DOM"/>
    <property type="match status" value="1"/>
</dbReference>
<gene>
    <name evidence="8" type="ORF">G5C51_19405</name>
</gene>
<keyword evidence="9" id="KW-1185">Reference proteome</keyword>
<evidence type="ECO:0000256" key="4">
    <source>
        <dbReference type="ARBA" id="ARBA00022840"/>
    </source>
</evidence>
<accession>A0A6G4U226</accession>
<evidence type="ECO:0000259" key="7">
    <source>
        <dbReference type="PROSITE" id="PS50011"/>
    </source>
</evidence>
<feature type="compositionally biased region" description="Low complexity" evidence="6">
    <location>
        <begin position="318"/>
        <end position="331"/>
    </location>
</feature>
<keyword evidence="3 8" id="KW-0418">Kinase</keyword>
<dbReference type="EMBL" id="JAAKZV010000082">
    <property type="protein sequence ID" value="NGN66052.1"/>
    <property type="molecule type" value="Genomic_DNA"/>
</dbReference>
<dbReference type="InterPro" id="IPR017441">
    <property type="entry name" value="Protein_kinase_ATP_BS"/>
</dbReference>
<dbReference type="PROSITE" id="PS00108">
    <property type="entry name" value="PROTEIN_KINASE_ST"/>
    <property type="match status" value="1"/>
</dbReference>
<dbReference type="AlphaFoldDB" id="A0A6G4U226"/>
<dbReference type="PANTHER" id="PTHR43289">
    <property type="entry name" value="MITOGEN-ACTIVATED PROTEIN KINASE KINASE KINASE 20-RELATED"/>
    <property type="match status" value="1"/>
</dbReference>
<dbReference type="PANTHER" id="PTHR43289:SF34">
    <property type="entry name" value="SERINE_THREONINE-PROTEIN KINASE YBDM-RELATED"/>
    <property type="match status" value="1"/>
</dbReference>
<dbReference type="RefSeq" id="WP_165239062.1">
    <property type="nucleotide sequence ID" value="NZ_JAAKZV010000082.1"/>
</dbReference>
<feature type="domain" description="Protein kinase" evidence="7">
    <location>
        <begin position="15"/>
        <end position="284"/>
    </location>
</feature>
<dbReference type="SUPFAM" id="SSF56112">
    <property type="entry name" value="Protein kinase-like (PK-like)"/>
    <property type="match status" value="1"/>
</dbReference>
<dbReference type="InterPro" id="IPR008271">
    <property type="entry name" value="Ser/Thr_kinase_AS"/>
</dbReference>
<comment type="caution">
    <text evidence="8">The sequence shown here is derived from an EMBL/GenBank/DDBJ whole genome shotgun (WGS) entry which is preliminary data.</text>
</comment>
<proteinExistence type="predicted"/>
<protein>
    <submittedName>
        <fullName evidence="8">Serine/threonine protein kinase</fullName>
    </submittedName>
</protein>
<keyword evidence="1" id="KW-0808">Transferase</keyword>
<dbReference type="GO" id="GO:0004674">
    <property type="term" value="F:protein serine/threonine kinase activity"/>
    <property type="evidence" value="ECO:0007669"/>
    <property type="project" value="UniProtKB-KW"/>
</dbReference>
<evidence type="ECO:0000256" key="2">
    <source>
        <dbReference type="ARBA" id="ARBA00022741"/>
    </source>
</evidence>
<dbReference type="Gene3D" id="3.30.200.20">
    <property type="entry name" value="Phosphorylase Kinase, domain 1"/>
    <property type="match status" value="1"/>
</dbReference>
<organism evidence="8 9">
    <name type="scientific">Streptomyces coryli</name>
    <dbReference type="NCBI Taxonomy" id="1128680"/>
    <lineage>
        <taxon>Bacteria</taxon>
        <taxon>Bacillati</taxon>
        <taxon>Actinomycetota</taxon>
        <taxon>Actinomycetes</taxon>
        <taxon>Kitasatosporales</taxon>
        <taxon>Streptomycetaceae</taxon>
        <taxon>Streptomyces</taxon>
    </lineage>
</organism>
<name>A0A6G4U226_9ACTN</name>
<dbReference type="InterPro" id="IPR011009">
    <property type="entry name" value="Kinase-like_dom_sf"/>
</dbReference>
<reference evidence="8 9" key="1">
    <citation type="submission" date="2020-02" db="EMBL/GenBank/DDBJ databases">
        <title>Whole-genome analyses of novel actinobacteria.</title>
        <authorList>
            <person name="Sahin N."/>
        </authorList>
    </citation>
    <scope>NUCLEOTIDE SEQUENCE [LARGE SCALE GENOMIC DNA]</scope>
    <source>
        <strain evidence="8 9">A7024</strain>
    </source>
</reference>
<evidence type="ECO:0000256" key="6">
    <source>
        <dbReference type="SAM" id="MobiDB-lite"/>
    </source>
</evidence>